<dbReference type="PANTHER" id="PTHR31912">
    <property type="entry name" value="IP13529P"/>
    <property type="match status" value="1"/>
</dbReference>
<evidence type="ECO:0000313" key="2">
    <source>
        <dbReference type="Proteomes" id="UP000078542"/>
    </source>
</evidence>
<organism evidence="1 2">
    <name type="scientific">Cyphomyrmex costatus</name>
    <dbReference type="NCBI Taxonomy" id="456900"/>
    <lineage>
        <taxon>Eukaryota</taxon>
        <taxon>Metazoa</taxon>
        <taxon>Ecdysozoa</taxon>
        <taxon>Arthropoda</taxon>
        <taxon>Hexapoda</taxon>
        <taxon>Insecta</taxon>
        <taxon>Pterygota</taxon>
        <taxon>Neoptera</taxon>
        <taxon>Endopterygota</taxon>
        <taxon>Hymenoptera</taxon>
        <taxon>Apocrita</taxon>
        <taxon>Aculeata</taxon>
        <taxon>Formicoidea</taxon>
        <taxon>Formicidae</taxon>
        <taxon>Myrmicinae</taxon>
        <taxon>Cyphomyrmex</taxon>
    </lineage>
</organism>
<keyword evidence="2" id="KW-1185">Reference proteome</keyword>
<proteinExistence type="predicted"/>
<name>A0A151I731_9HYME</name>
<dbReference type="Proteomes" id="UP000078542">
    <property type="component" value="Unassembled WGS sequence"/>
</dbReference>
<sequence>KAISQLYLNLSTKYFLTERALQAVIDCMSSITEFSRQHFIATLTESNLQNDVKDKIKDMFQNSYHIFSNLYNPVNGLNTYSRNVYFKENFNMVTPKQINLGFGINHEQCYYHYIPIVKTLEFLLQNSDIRQFCLNSYNHCNDNILSDIQSGNVIKSNNFFNSNRNVLQIILYQDAFEVCNPLGVAKKKFKLVGIYMVLGNLPAYLRSKVEHIQLVMLCYEKYIKFFGWDKVLEPLINDLRSIKKDGIIISVADKTINFVGTVVAVLGDNLGSHQIGGFTENFHSSTYFCRFCDITQNQLQLKNMCTNINRNPNNYNLHVKQAKTAMTIVKGVKQNSPLNKLDHFHVCNPGLPPCIAYDLFEGIVPYDLMYCIKYFVKESWFTFDFLNFRLKKIRILNENKASDCKLTGTASQIKRLLLIFPLAVYDSIKNIENNTWLLVLHLREICSLVCAPALSIGQVALLQEKINEYLFLRLKCFPDIKLRPKHHYISHYPSLILSFGPLKHLWTLRFESKHKYFKNIIKHAQNFKNATKLLSQKHQFLQSQYSKNTYSSLVEADNAKEYISENFNINISSVITDYFFDNKNENCKYVVSQITFRDSHYMNVYFVGTTIEVIYNSDFGIYEPFEIKGQEYNTDKIILYPYSSLFMPHPVLETRLNSIPMYLFKVWSADRKQKLGITGSILVMEKDGTVVDDNDVLKLCSSEIFMLLQSDESWSPENTTFNILFKTYPVGLNI</sequence>
<dbReference type="AlphaFoldDB" id="A0A151I731"/>
<dbReference type="SUPFAM" id="SSF54277">
    <property type="entry name" value="CAD &amp; PB1 domains"/>
    <property type="match status" value="1"/>
</dbReference>
<protein>
    <submittedName>
        <fullName evidence="1">Uncharacterized protein</fullName>
    </submittedName>
</protein>
<feature type="non-terminal residue" evidence="1">
    <location>
        <position position="1"/>
    </location>
</feature>
<dbReference type="EMBL" id="KQ978443">
    <property type="protein sequence ID" value="KYM93954.1"/>
    <property type="molecule type" value="Genomic_DNA"/>
</dbReference>
<dbReference type="PANTHER" id="PTHR31912:SF35">
    <property type="entry name" value="C2H2-TYPE DOMAIN-CONTAINING PROTEIN"/>
    <property type="match status" value="1"/>
</dbReference>
<accession>A0A151I731</accession>
<evidence type="ECO:0000313" key="1">
    <source>
        <dbReference type="EMBL" id="KYM93954.1"/>
    </source>
</evidence>
<dbReference type="Gene3D" id="3.10.20.10">
    <property type="match status" value="1"/>
</dbReference>
<reference evidence="1 2" key="1">
    <citation type="submission" date="2016-03" db="EMBL/GenBank/DDBJ databases">
        <title>Cyphomyrmex costatus WGS genome.</title>
        <authorList>
            <person name="Nygaard S."/>
            <person name="Hu H."/>
            <person name="Boomsma J."/>
            <person name="Zhang G."/>
        </authorList>
    </citation>
    <scope>NUCLEOTIDE SEQUENCE [LARGE SCALE GENOMIC DNA]</scope>
    <source>
        <strain evidence="1">MS0001</strain>
        <tissue evidence="1">Whole body</tissue>
    </source>
</reference>
<gene>
    <name evidence="1" type="ORF">ALC62_15436</name>
</gene>